<keyword evidence="1" id="KW-0479">Metal-binding</keyword>
<dbReference type="GO" id="GO:0046872">
    <property type="term" value="F:metal ion binding"/>
    <property type="evidence" value="ECO:0007669"/>
    <property type="project" value="UniProtKB-KW"/>
</dbReference>
<keyword evidence="2" id="KW-0862">Zinc</keyword>
<dbReference type="EMBL" id="JADFTS010000004">
    <property type="protein sequence ID" value="KAF9609465.1"/>
    <property type="molecule type" value="Genomic_DNA"/>
</dbReference>
<keyword evidence="4" id="KW-1185">Reference proteome</keyword>
<evidence type="ECO:0000313" key="3">
    <source>
        <dbReference type="EMBL" id="KAF9609465.1"/>
    </source>
</evidence>
<dbReference type="AlphaFoldDB" id="A0A835I0I2"/>
<dbReference type="Proteomes" id="UP000631114">
    <property type="component" value="Unassembled WGS sequence"/>
</dbReference>
<name>A0A835I0I2_9MAGN</name>
<dbReference type="Gene3D" id="1.20.1270.60">
    <property type="entry name" value="Arfaptin homology (AH) domain/BAR domain"/>
    <property type="match status" value="1"/>
</dbReference>
<evidence type="ECO:0000256" key="2">
    <source>
        <dbReference type="ARBA" id="ARBA00022833"/>
    </source>
</evidence>
<dbReference type="InterPro" id="IPR045258">
    <property type="entry name" value="ACAP1/2/3-like"/>
</dbReference>
<comment type="caution">
    <text evidence="3">The sequence shown here is derived from an EMBL/GenBank/DDBJ whole genome shotgun (WGS) entry which is preliminary data.</text>
</comment>
<dbReference type="SUPFAM" id="SSF103657">
    <property type="entry name" value="BAR/IMD domain-like"/>
    <property type="match status" value="1"/>
</dbReference>
<reference evidence="3 4" key="1">
    <citation type="submission" date="2020-10" db="EMBL/GenBank/DDBJ databases">
        <title>The Coptis chinensis genome and diversification of protoberbering-type alkaloids.</title>
        <authorList>
            <person name="Wang B."/>
            <person name="Shu S."/>
            <person name="Song C."/>
            <person name="Liu Y."/>
        </authorList>
    </citation>
    <scope>NUCLEOTIDE SEQUENCE [LARGE SCALE GENOMIC DNA]</scope>
    <source>
        <strain evidence="3">HL-2020</strain>
        <tissue evidence="3">Leaf</tissue>
    </source>
</reference>
<protein>
    <submittedName>
        <fullName evidence="3">Uncharacterized protein</fullName>
    </submittedName>
</protein>
<dbReference type="PANTHER" id="PTHR23180">
    <property type="entry name" value="CENTAURIN/ARF"/>
    <property type="match status" value="1"/>
</dbReference>
<dbReference type="InterPro" id="IPR027267">
    <property type="entry name" value="AH/BAR_dom_sf"/>
</dbReference>
<sequence>MLRTWLPKENTLPEKWPVMKKMLTDLGMKAKRIDACENNCILHYGTKKNLMIMDEECYDGCVLRKTEEGREDSEKTGKVTSAGNVLLAFFKYTVWIQLLMRYAREKFLSLRKGTKMDIATMLEEKFLESVSGTMDAYLRYFKQGYELLHQMEPYINQPWFLKSHFCSAMDLETTFVNGNGTRSVDNCNHNGWSKWATQNRPSVWKLVKRLL</sequence>
<gene>
    <name evidence="3" type="ORF">IFM89_016464</name>
</gene>
<evidence type="ECO:0000313" key="4">
    <source>
        <dbReference type="Proteomes" id="UP000631114"/>
    </source>
</evidence>
<evidence type="ECO:0000256" key="1">
    <source>
        <dbReference type="ARBA" id="ARBA00022723"/>
    </source>
</evidence>
<dbReference type="GO" id="GO:0005096">
    <property type="term" value="F:GTPase activator activity"/>
    <property type="evidence" value="ECO:0007669"/>
    <property type="project" value="InterPro"/>
</dbReference>
<proteinExistence type="predicted"/>
<accession>A0A835I0I2</accession>
<dbReference type="PANTHER" id="PTHR23180:SF160">
    <property type="entry name" value="ADP-RIBOSYLATION FACTOR GTPASE-ACTIVATING PROTEIN EFFECTOR PROTEIN 1"/>
    <property type="match status" value="1"/>
</dbReference>
<dbReference type="OrthoDB" id="764379at2759"/>
<organism evidence="3 4">
    <name type="scientific">Coptis chinensis</name>
    <dbReference type="NCBI Taxonomy" id="261450"/>
    <lineage>
        <taxon>Eukaryota</taxon>
        <taxon>Viridiplantae</taxon>
        <taxon>Streptophyta</taxon>
        <taxon>Embryophyta</taxon>
        <taxon>Tracheophyta</taxon>
        <taxon>Spermatophyta</taxon>
        <taxon>Magnoliopsida</taxon>
        <taxon>Ranunculales</taxon>
        <taxon>Ranunculaceae</taxon>
        <taxon>Coptidoideae</taxon>
        <taxon>Coptis</taxon>
    </lineage>
</organism>